<feature type="compositionally biased region" description="Basic and acidic residues" evidence="1">
    <location>
        <begin position="22"/>
        <end position="41"/>
    </location>
</feature>
<keyword evidence="3" id="KW-1185">Reference proteome</keyword>
<feature type="region of interest" description="Disordered" evidence="1">
    <location>
        <begin position="20"/>
        <end position="54"/>
    </location>
</feature>
<evidence type="ECO:0000313" key="3">
    <source>
        <dbReference type="Proteomes" id="UP001597318"/>
    </source>
</evidence>
<dbReference type="Proteomes" id="UP001597318">
    <property type="component" value="Unassembled WGS sequence"/>
</dbReference>
<dbReference type="RefSeq" id="WP_247339914.1">
    <property type="nucleotide sequence ID" value="NZ_CP095550.1"/>
</dbReference>
<organism evidence="2 3">
    <name type="scientific">Metabacillus endolithicus</name>
    <dbReference type="NCBI Taxonomy" id="1535204"/>
    <lineage>
        <taxon>Bacteria</taxon>
        <taxon>Bacillati</taxon>
        <taxon>Bacillota</taxon>
        <taxon>Bacilli</taxon>
        <taxon>Bacillales</taxon>
        <taxon>Bacillaceae</taxon>
        <taxon>Metabacillus</taxon>
    </lineage>
</organism>
<sequence>MFIGVMNDKSVEGRASGVVHRAMNDKTQIKTVADGHHKPDENQNPDKNSRRRSS</sequence>
<proteinExistence type="predicted"/>
<protein>
    <submittedName>
        <fullName evidence="2">Uncharacterized protein</fullName>
    </submittedName>
</protein>
<gene>
    <name evidence="2" type="ORF">ACFSKK_21675</name>
</gene>
<evidence type="ECO:0000313" key="2">
    <source>
        <dbReference type="EMBL" id="MFD2216289.1"/>
    </source>
</evidence>
<dbReference type="EMBL" id="JBHUIK010000006">
    <property type="protein sequence ID" value="MFD2216289.1"/>
    <property type="molecule type" value="Genomic_DNA"/>
</dbReference>
<comment type="caution">
    <text evidence="2">The sequence shown here is derived from an EMBL/GenBank/DDBJ whole genome shotgun (WGS) entry which is preliminary data.</text>
</comment>
<accession>A0ABW5C543</accession>
<name>A0ABW5C543_9BACI</name>
<reference evidence="3" key="1">
    <citation type="journal article" date="2019" name="Int. J. Syst. Evol. Microbiol.">
        <title>The Global Catalogue of Microorganisms (GCM) 10K type strain sequencing project: providing services to taxonomists for standard genome sequencing and annotation.</title>
        <authorList>
            <consortium name="The Broad Institute Genomics Platform"/>
            <consortium name="The Broad Institute Genome Sequencing Center for Infectious Disease"/>
            <person name="Wu L."/>
            <person name="Ma J."/>
        </authorList>
    </citation>
    <scope>NUCLEOTIDE SEQUENCE [LARGE SCALE GENOMIC DNA]</scope>
    <source>
        <strain evidence="3">CGMCC 1.15474</strain>
    </source>
</reference>
<evidence type="ECO:0000256" key="1">
    <source>
        <dbReference type="SAM" id="MobiDB-lite"/>
    </source>
</evidence>